<keyword evidence="1" id="KW-0175">Coiled coil</keyword>
<feature type="region of interest" description="Disordered" evidence="2">
    <location>
        <begin position="158"/>
        <end position="184"/>
    </location>
</feature>
<keyword evidence="4" id="KW-1185">Reference proteome</keyword>
<sequence>MKKEFSSKLNELEEQYTSLKDDLEHSARLDRDELRELTQHEISALRTEKTLLEAEVTALKQKFLDDNDSEDQVAQQLSIMVTETAGLTRILDEYRERISSKDKEITSLRRRVEEEQTISEEQLRAIKEELKSEIMSSDDYQNNLMEIERLHSQIADYERKREKDEEFEEERGQKERKLREENEKLKAQVRSLEEANQSGEVDALKSALTEKNSKLGTLEEELTKLKGLTPLKLQFTKFAMIIDENEMLHKESERNKNSNEALQNEVTALKNDNSDKTNQIESLHTRFETSQVDADEKLKHMRVEHEKTVEHLKQREADLKQQLEELREEISASQTSREESENFAVQLKEEVKQKAEMLHQMEKDLKEKKCLLLDKEQELEKMEAEICSLEEKMKADKDHYEEELRKLQMSGRMEQEHEEKT</sequence>
<dbReference type="EMBL" id="KZ348525">
    <property type="protein sequence ID" value="PIO66080.1"/>
    <property type="molecule type" value="Genomic_DNA"/>
</dbReference>
<feature type="coiled-coil region" evidence="1">
    <location>
        <begin position="2"/>
        <end position="62"/>
    </location>
</feature>
<evidence type="ECO:0000256" key="2">
    <source>
        <dbReference type="SAM" id="MobiDB-lite"/>
    </source>
</evidence>
<evidence type="ECO:0000313" key="3">
    <source>
        <dbReference type="EMBL" id="PIO66080.1"/>
    </source>
</evidence>
<accession>A0A2G9U9B2</accession>
<reference evidence="3 4" key="1">
    <citation type="submission" date="2015-09" db="EMBL/GenBank/DDBJ databases">
        <title>Draft genome of the parasitic nematode Teladorsagia circumcincta isolate WARC Sus (inbred).</title>
        <authorList>
            <person name="Mitreva M."/>
        </authorList>
    </citation>
    <scope>NUCLEOTIDE SEQUENCE [LARGE SCALE GENOMIC DNA]</scope>
    <source>
        <strain evidence="3 4">S</strain>
    </source>
</reference>
<evidence type="ECO:0000256" key="1">
    <source>
        <dbReference type="SAM" id="Coils"/>
    </source>
</evidence>
<evidence type="ECO:0000313" key="4">
    <source>
        <dbReference type="Proteomes" id="UP000230423"/>
    </source>
</evidence>
<proteinExistence type="predicted"/>
<name>A0A2G9U9B2_TELCI</name>
<protein>
    <recommendedName>
        <fullName evidence="5">M protein repeat protein</fullName>
    </recommendedName>
</protein>
<dbReference type="AlphaFoldDB" id="A0A2G9U9B2"/>
<dbReference type="Proteomes" id="UP000230423">
    <property type="component" value="Unassembled WGS sequence"/>
</dbReference>
<organism evidence="3 4">
    <name type="scientific">Teladorsagia circumcincta</name>
    <name type="common">Brown stomach worm</name>
    <name type="synonym">Ostertagia circumcincta</name>
    <dbReference type="NCBI Taxonomy" id="45464"/>
    <lineage>
        <taxon>Eukaryota</taxon>
        <taxon>Metazoa</taxon>
        <taxon>Ecdysozoa</taxon>
        <taxon>Nematoda</taxon>
        <taxon>Chromadorea</taxon>
        <taxon>Rhabditida</taxon>
        <taxon>Rhabditina</taxon>
        <taxon>Rhabditomorpha</taxon>
        <taxon>Strongyloidea</taxon>
        <taxon>Trichostrongylidae</taxon>
        <taxon>Teladorsagia</taxon>
    </lineage>
</organism>
<dbReference type="OrthoDB" id="75801at2759"/>
<feature type="region of interest" description="Disordered" evidence="2">
    <location>
        <begin position="249"/>
        <end position="278"/>
    </location>
</feature>
<evidence type="ECO:0008006" key="5">
    <source>
        <dbReference type="Google" id="ProtNLM"/>
    </source>
</evidence>
<gene>
    <name evidence="3" type="ORF">TELCIR_12222</name>
</gene>